<comment type="caution">
    <text evidence="1">The sequence shown here is derived from an EMBL/GenBank/DDBJ whole genome shotgun (WGS) entry which is preliminary data.</text>
</comment>
<dbReference type="EMBL" id="MPUH01000312">
    <property type="protein sequence ID" value="OMJ83194.1"/>
    <property type="molecule type" value="Genomic_DNA"/>
</dbReference>
<keyword evidence="2" id="KW-1185">Reference proteome</keyword>
<dbReference type="Proteomes" id="UP000187209">
    <property type="component" value="Unassembled WGS sequence"/>
</dbReference>
<proteinExistence type="predicted"/>
<dbReference type="AlphaFoldDB" id="A0A1R2C2D1"/>
<organism evidence="1 2">
    <name type="scientific">Stentor coeruleus</name>
    <dbReference type="NCBI Taxonomy" id="5963"/>
    <lineage>
        <taxon>Eukaryota</taxon>
        <taxon>Sar</taxon>
        <taxon>Alveolata</taxon>
        <taxon>Ciliophora</taxon>
        <taxon>Postciliodesmatophora</taxon>
        <taxon>Heterotrichea</taxon>
        <taxon>Heterotrichida</taxon>
        <taxon>Stentoridae</taxon>
        <taxon>Stentor</taxon>
    </lineage>
</organism>
<gene>
    <name evidence="1" type="ORF">SteCoe_15907</name>
</gene>
<evidence type="ECO:0000313" key="2">
    <source>
        <dbReference type="Proteomes" id="UP000187209"/>
    </source>
</evidence>
<sequence length="248" mass="29010">MGFSSSKIPSAAPGQALKLTGIKKLDKLYKELEEEVKKIEFSRTEVDLRFTDFIRSLECEKLWERCPEFYEIMRVFIVIIATNAKGEANCIVFEKDEPPYLKCQYKGYSFKIKKLIKNYEDYIMTVQNINKMIEELKDHFGEELLNRIEEQYKNVTNYAIKSDYEMDDMLACIDIVDKNNKRIIKCTENVSKLLDLPEDLKTIIWKVFDQSCKSPFLDKIIQQAAQARIEGLTTPEAIVRLFWPLPST</sequence>
<accession>A0A1R2C2D1</accession>
<name>A0A1R2C2D1_9CILI</name>
<evidence type="ECO:0000313" key="1">
    <source>
        <dbReference type="EMBL" id="OMJ83194.1"/>
    </source>
</evidence>
<reference evidence="1 2" key="1">
    <citation type="submission" date="2016-11" db="EMBL/GenBank/DDBJ databases">
        <title>The macronuclear genome of Stentor coeruleus: a giant cell with tiny introns.</title>
        <authorList>
            <person name="Slabodnick M."/>
            <person name="Ruby J.G."/>
            <person name="Reiff S.B."/>
            <person name="Swart E.C."/>
            <person name="Gosai S."/>
            <person name="Prabakaran S."/>
            <person name="Witkowska E."/>
            <person name="Larue G.E."/>
            <person name="Fisher S."/>
            <person name="Freeman R.M."/>
            <person name="Gunawardena J."/>
            <person name="Chu W."/>
            <person name="Stover N.A."/>
            <person name="Gregory B.D."/>
            <person name="Nowacki M."/>
            <person name="Derisi J."/>
            <person name="Roy S.W."/>
            <person name="Marshall W.F."/>
            <person name="Sood P."/>
        </authorList>
    </citation>
    <scope>NUCLEOTIDE SEQUENCE [LARGE SCALE GENOMIC DNA]</scope>
    <source>
        <strain evidence="1">WM001</strain>
    </source>
</reference>
<protein>
    <submittedName>
        <fullName evidence="1">Uncharacterized protein</fullName>
    </submittedName>
</protein>